<keyword evidence="4" id="KW-1185">Reference proteome</keyword>
<dbReference type="Pfam" id="PF00498">
    <property type="entry name" value="FHA"/>
    <property type="match status" value="1"/>
</dbReference>
<protein>
    <submittedName>
        <fullName evidence="3">FHA domain-containing protein FhaB</fullName>
    </submittedName>
</protein>
<accession>A0A1S1V6U7</accession>
<dbReference type="RefSeq" id="WP_071063391.1">
    <property type="nucleotide sequence ID" value="NZ_MKIE01000005.1"/>
</dbReference>
<organism evidence="3 4">
    <name type="scientific">Andreesenia angusta</name>
    <dbReference type="NCBI Taxonomy" id="39480"/>
    <lineage>
        <taxon>Bacteria</taxon>
        <taxon>Bacillati</taxon>
        <taxon>Bacillota</taxon>
        <taxon>Tissierellia</taxon>
        <taxon>Tissierellales</taxon>
        <taxon>Gottschalkiaceae</taxon>
        <taxon>Andreesenia</taxon>
    </lineage>
</organism>
<dbReference type="STRING" id="39480.EUAN_15830"/>
<dbReference type="InterPro" id="IPR000253">
    <property type="entry name" value="FHA_dom"/>
</dbReference>
<evidence type="ECO:0000313" key="4">
    <source>
        <dbReference type="Proteomes" id="UP000180254"/>
    </source>
</evidence>
<dbReference type="PROSITE" id="PS50006">
    <property type="entry name" value="FHA_DOMAIN"/>
    <property type="match status" value="1"/>
</dbReference>
<dbReference type="SMART" id="SM00240">
    <property type="entry name" value="FHA"/>
    <property type="match status" value="1"/>
</dbReference>
<sequence length="143" mass="16928">MFSLLSLVFRYIFIALIYLFMIGIIRLIYLDIRNIRELGDETGTYLKLINMRESVPFKIKDEYFINREITMGRDSSNDIVLRDPYTSKRHCRIFLKDGEYHIEDINSSNGTYVNNNRITGISRIYHGDRVKVGQIEFLFVKNT</sequence>
<evidence type="ECO:0000313" key="3">
    <source>
        <dbReference type="EMBL" id="OHW62135.1"/>
    </source>
</evidence>
<dbReference type="InterPro" id="IPR050923">
    <property type="entry name" value="Cell_Proc_Reg/RNA_Proc"/>
</dbReference>
<keyword evidence="1" id="KW-1133">Transmembrane helix</keyword>
<name>A0A1S1V6U7_9FIRM</name>
<dbReference type="AlphaFoldDB" id="A0A1S1V6U7"/>
<dbReference type="SUPFAM" id="SSF49879">
    <property type="entry name" value="SMAD/FHA domain"/>
    <property type="match status" value="1"/>
</dbReference>
<dbReference type="EMBL" id="MKIE01000005">
    <property type="protein sequence ID" value="OHW62135.1"/>
    <property type="molecule type" value="Genomic_DNA"/>
</dbReference>
<comment type="caution">
    <text evidence="3">The sequence shown here is derived from an EMBL/GenBank/DDBJ whole genome shotgun (WGS) entry which is preliminary data.</text>
</comment>
<evidence type="ECO:0000256" key="1">
    <source>
        <dbReference type="SAM" id="Phobius"/>
    </source>
</evidence>
<dbReference type="CDD" id="cd00060">
    <property type="entry name" value="FHA"/>
    <property type="match status" value="1"/>
</dbReference>
<dbReference type="InterPro" id="IPR008984">
    <property type="entry name" value="SMAD_FHA_dom_sf"/>
</dbReference>
<dbReference type="Gene3D" id="2.60.200.20">
    <property type="match status" value="1"/>
</dbReference>
<feature type="transmembrane region" description="Helical" evidence="1">
    <location>
        <begin position="12"/>
        <end position="29"/>
    </location>
</feature>
<keyword evidence="1" id="KW-0472">Membrane</keyword>
<dbReference type="OrthoDB" id="9816434at2"/>
<dbReference type="Proteomes" id="UP000180254">
    <property type="component" value="Unassembled WGS sequence"/>
</dbReference>
<keyword evidence="1" id="KW-0812">Transmembrane</keyword>
<feature type="domain" description="FHA" evidence="2">
    <location>
        <begin position="69"/>
        <end position="118"/>
    </location>
</feature>
<dbReference type="PANTHER" id="PTHR23308">
    <property type="entry name" value="NUCLEAR INHIBITOR OF PROTEIN PHOSPHATASE-1"/>
    <property type="match status" value="1"/>
</dbReference>
<gene>
    <name evidence="3" type="primary">fhaB</name>
    <name evidence="3" type="ORF">EUAN_15830</name>
</gene>
<reference evidence="3 4" key="1">
    <citation type="submission" date="2016-09" db="EMBL/GenBank/DDBJ databases">
        <title>Genome sequence of Eubacterium angustum.</title>
        <authorList>
            <person name="Poehlein A."/>
            <person name="Daniel R."/>
        </authorList>
    </citation>
    <scope>NUCLEOTIDE SEQUENCE [LARGE SCALE GENOMIC DNA]</scope>
    <source>
        <strain evidence="3 4">DSM 1989</strain>
    </source>
</reference>
<proteinExistence type="predicted"/>
<evidence type="ECO:0000259" key="2">
    <source>
        <dbReference type="PROSITE" id="PS50006"/>
    </source>
</evidence>